<feature type="transmembrane region" description="Helical" evidence="9">
    <location>
        <begin position="110"/>
        <end position="131"/>
    </location>
</feature>
<keyword evidence="4" id="KW-0808">Transferase</keyword>
<keyword evidence="9" id="KW-0812">Transmembrane</keyword>
<feature type="transmembrane region" description="Helical" evidence="9">
    <location>
        <begin position="77"/>
        <end position="104"/>
    </location>
</feature>
<dbReference type="RefSeq" id="WP_168887364.1">
    <property type="nucleotide sequence ID" value="NZ_JABAHY010000006.1"/>
</dbReference>
<dbReference type="Pfam" id="PF07730">
    <property type="entry name" value="HisKA_3"/>
    <property type="match status" value="1"/>
</dbReference>
<gene>
    <name evidence="11" type="ORF">HGQ17_07640</name>
</gene>
<dbReference type="InterPro" id="IPR050482">
    <property type="entry name" value="Sensor_HK_TwoCompSys"/>
</dbReference>
<dbReference type="PANTHER" id="PTHR24421:SF10">
    <property type="entry name" value="NITRATE_NITRITE SENSOR PROTEIN NARQ"/>
    <property type="match status" value="1"/>
</dbReference>
<evidence type="ECO:0000259" key="10">
    <source>
        <dbReference type="Pfam" id="PF07730"/>
    </source>
</evidence>
<proteinExistence type="predicted"/>
<dbReference type="AlphaFoldDB" id="A0A7X8TJD4"/>
<keyword evidence="3" id="KW-0597">Phosphoprotein</keyword>
<dbReference type="InterPro" id="IPR036890">
    <property type="entry name" value="HATPase_C_sf"/>
</dbReference>
<keyword evidence="6" id="KW-0418">Kinase</keyword>
<dbReference type="Gene3D" id="1.20.5.1930">
    <property type="match status" value="1"/>
</dbReference>
<comment type="catalytic activity">
    <reaction evidence="1">
        <text>ATP + protein L-histidine = ADP + protein N-phospho-L-histidine.</text>
        <dbReference type="EC" id="2.7.13.3"/>
    </reaction>
</comment>
<dbReference type="GO" id="GO:0046983">
    <property type="term" value="F:protein dimerization activity"/>
    <property type="evidence" value="ECO:0007669"/>
    <property type="project" value="InterPro"/>
</dbReference>
<dbReference type="InterPro" id="IPR011712">
    <property type="entry name" value="Sig_transdc_His_kin_sub3_dim/P"/>
</dbReference>
<evidence type="ECO:0000256" key="5">
    <source>
        <dbReference type="ARBA" id="ARBA00022741"/>
    </source>
</evidence>
<evidence type="ECO:0000313" key="12">
    <source>
        <dbReference type="Proteomes" id="UP000523139"/>
    </source>
</evidence>
<dbReference type="Gene3D" id="3.30.565.10">
    <property type="entry name" value="Histidine kinase-like ATPase, C-terminal domain"/>
    <property type="match status" value="1"/>
</dbReference>
<dbReference type="EMBL" id="JABAHY010000006">
    <property type="protein sequence ID" value="NLS09875.1"/>
    <property type="molecule type" value="Genomic_DNA"/>
</dbReference>
<evidence type="ECO:0000256" key="6">
    <source>
        <dbReference type="ARBA" id="ARBA00022777"/>
    </source>
</evidence>
<organism evidence="11 12">
    <name type="scientific">Nesterenkonia sedimenti</name>
    <dbReference type="NCBI Taxonomy" id="1463632"/>
    <lineage>
        <taxon>Bacteria</taxon>
        <taxon>Bacillati</taxon>
        <taxon>Actinomycetota</taxon>
        <taxon>Actinomycetes</taxon>
        <taxon>Micrococcales</taxon>
        <taxon>Micrococcaceae</taxon>
        <taxon>Nesterenkonia</taxon>
    </lineage>
</organism>
<dbReference type="GO" id="GO:0016020">
    <property type="term" value="C:membrane"/>
    <property type="evidence" value="ECO:0007669"/>
    <property type="project" value="InterPro"/>
</dbReference>
<evidence type="ECO:0000256" key="8">
    <source>
        <dbReference type="ARBA" id="ARBA00023012"/>
    </source>
</evidence>
<evidence type="ECO:0000256" key="3">
    <source>
        <dbReference type="ARBA" id="ARBA00022553"/>
    </source>
</evidence>
<accession>A0A7X8TJD4</accession>
<keyword evidence="9" id="KW-1133">Transmembrane helix</keyword>
<protein>
    <recommendedName>
        <fullName evidence="2">histidine kinase</fullName>
        <ecNumber evidence="2">2.7.13.3</ecNumber>
    </recommendedName>
</protein>
<evidence type="ECO:0000256" key="9">
    <source>
        <dbReference type="SAM" id="Phobius"/>
    </source>
</evidence>
<keyword evidence="8" id="KW-0902">Two-component regulatory system</keyword>
<keyword evidence="9" id="KW-0472">Membrane</keyword>
<dbReference type="PANTHER" id="PTHR24421">
    <property type="entry name" value="NITRATE/NITRITE SENSOR PROTEIN NARX-RELATED"/>
    <property type="match status" value="1"/>
</dbReference>
<reference evidence="11 12" key="1">
    <citation type="submission" date="2020-04" db="EMBL/GenBank/DDBJ databases">
        <title>Nesterenkonia sp. nov., isolated from marine sediment.</title>
        <authorList>
            <person name="Zhang G."/>
        </authorList>
    </citation>
    <scope>NUCLEOTIDE SEQUENCE [LARGE SCALE GENOMIC DNA]</scope>
    <source>
        <strain evidence="11 12">MY13</strain>
    </source>
</reference>
<sequence>MLIQNRRNPVLRLLATSGIVVVMMVTGLFVLATAVMTSPSTLDPHTEELTDLGAVTGGLGMLLLLTLPWYRRAPLVLIIAGTVGAIILQTDPFVLAVGLTVWIVRCRKRWQWVVAGAGLGVILINAGLHFYRLSAWPDEDYQQVGRVLVASLTVLCLILVLGISLWARQRHSAQQAEAQAQSAQHSSEQLSDELARRREREDLAREVHDTLAGRLSGLSLQVGSLEQSAQRGEDGQLDDALRTTRRYADQALADLRTLLTSLRETGAPSSTPAQTPAGIPDLEIMLDDAKASGLDVRTHILLDGYSSAPPALQRTILRITQEALTNALRYSNDRVVQMGITGDPQRGVHLRFSNQIAAASEFSGGSGTGLVGLRERAELLGGSVEIQTEGGEFTLTVFLPWSEADR</sequence>
<evidence type="ECO:0000256" key="4">
    <source>
        <dbReference type="ARBA" id="ARBA00022679"/>
    </source>
</evidence>
<dbReference type="Proteomes" id="UP000523139">
    <property type="component" value="Unassembled WGS sequence"/>
</dbReference>
<evidence type="ECO:0000256" key="1">
    <source>
        <dbReference type="ARBA" id="ARBA00000085"/>
    </source>
</evidence>
<dbReference type="SUPFAM" id="SSF55874">
    <property type="entry name" value="ATPase domain of HSP90 chaperone/DNA topoisomerase II/histidine kinase"/>
    <property type="match status" value="1"/>
</dbReference>
<evidence type="ECO:0000256" key="2">
    <source>
        <dbReference type="ARBA" id="ARBA00012438"/>
    </source>
</evidence>
<dbReference type="GO" id="GO:0005524">
    <property type="term" value="F:ATP binding"/>
    <property type="evidence" value="ECO:0007669"/>
    <property type="project" value="UniProtKB-KW"/>
</dbReference>
<name>A0A7X8TJD4_9MICC</name>
<keyword evidence="7" id="KW-0067">ATP-binding</keyword>
<feature type="transmembrane region" description="Helical" evidence="9">
    <location>
        <begin position="12"/>
        <end position="32"/>
    </location>
</feature>
<evidence type="ECO:0000313" key="11">
    <source>
        <dbReference type="EMBL" id="NLS09875.1"/>
    </source>
</evidence>
<keyword evidence="12" id="KW-1185">Reference proteome</keyword>
<dbReference type="GO" id="GO:0000155">
    <property type="term" value="F:phosphorelay sensor kinase activity"/>
    <property type="evidence" value="ECO:0007669"/>
    <property type="project" value="InterPro"/>
</dbReference>
<evidence type="ECO:0000256" key="7">
    <source>
        <dbReference type="ARBA" id="ARBA00022840"/>
    </source>
</evidence>
<dbReference type="CDD" id="cd16917">
    <property type="entry name" value="HATPase_UhpB-NarQ-NarX-like"/>
    <property type="match status" value="1"/>
</dbReference>
<feature type="transmembrane region" description="Helical" evidence="9">
    <location>
        <begin position="143"/>
        <end position="167"/>
    </location>
</feature>
<keyword evidence="5" id="KW-0547">Nucleotide-binding</keyword>
<dbReference type="EC" id="2.7.13.3" evidence="2"/>
<feature type="domain" description="Signal transduction histidine kinase subgroup 3 dimerisation and phosphoacceptor" evidence="10">
    <location>
        <begin position="199"/>
        <end position="265"/>
    </location>
</feature>
<comment type="caution">
    <text evidence="11">The sequence shown here is derived from an EMBL/GenBank/DDBJ whole genome shotgun (WGS) entry which is preliminary data.</text>
</comment>